<gene>
    <name evidence="1" type="ORF">ACFHYO_03800</name>
</gene>
<evidence type="ECO:0000313" key="1">
    <source>
        <dbReference type="EMBL" id="MFC0811238.1"/>
    </source>
</evidence>
<organism evidence="1 2">
    <name type="scientific">Paracoccus panacisoli</name>
    <dbReference type="NCBI Taxonomy" id="1510163"/>
    <lineage>
        <taxon>Bacteria</taxon>
        <taxon>Pseudomonadati</taxon>
        <taxon>Pseudomonadota</taxon>
        <taxon>Alphaproteobacteria</taxon>
        <taxon>Rhodobacterales</taxon>
        <taxon>Paracoccaceae</taxon>
        <taxon>Paracoccus</taxon>
    </lineage>
</organism>
<dbReference type="RefSeq" id="WP_172645168.1">
    <property type="nucleotide sequence ID" value="NZ_JBHMQU010000015.1"/>
</dbReference>
<evidence type="ECO:0000313" key="2">
    <source>
        <dbReference type="Proteomes" id="UP001589920"/>
    </source>
</evidence>
<accession>A0ABV6T1V9</accession>
<reference evidence="1 2" key="1">
    <citation type="submission" date="2024-09" db="EMBL/GenBank/DDBJ databases">
        <authorList>
            <person name="Sun Q."/>
            <person name="Mori K."/>
        </authorList>
    </citation>
    <scope>NUCLEOTIDE SEQUENCE [LARGE SCALE GENOMIC DNA]</scope>
    <source>
        <strain evidence="1 2">KCTC 42086</strain>
    </source>
</reference>
<dbReference type="EMBL" id="JBHMQU010000015">
    <property type="protein sequence ID" value="MFC0811238.1"/>
    <property type="molecule type" value="Genomic_DNA"/>
</dbReference>
<sequence length="58" mass="6040">MAAHELAAALAAASETDKATLAQYVLDALERAGVPHDSAAKRLIVGAMDRYADEEGNV</sequence>
<proteinExistence type="predicted"/>
<dbReference type="Proteomes" id="UP001589920">
    <property type="component" value="Unassembled WGS sequence"/>
</dbReference>
<keyword evidence="2" id="KW-1185">Reference proteome</keyword>
<comment type="caution">
    <text evidence="1">The sequence shown here is derived from an EMBL/GenBank/DDBJ whole genome shotgun (WGS) entry which is preliminary data.</text>
</comment>
<name>A0ABV6T1V9_9RHOB</name>
<protein>
    <submittedName>
        <fullName evidence="1">Uncharacterized protein</fullName>
    </submittedName>
</protein>